<dbReference type="EMBL" id="FOYO01000001">
    <property type="protein sequence ID" value="SFR34268.1"/>
    <property type="molecule type" value="Genomic_DNA"/>
</dbReference>
<evidence type="ECO:0000256" key="1">
    <source>
        <dbReference type="ARBA" id="ARBA00022988"/>
    </source>
</evidence>
<sequence>MTTSAKILTLTQWFSPSYPIGAFAYSHGLETAIHSGEVACASSLKAWLSDVLEHGSGRTDCILLRASYSCETNDELQIVDDTARAFAASKERVQEAFLMGQAFGKTTAAIWGGDVPDQTNAVAVGAAARREGLPVDLTAAMYLQSFTSNLVSAAVRLVPLGQTEGQSVLAELTPLCDALAASTESATLDDLHSTAFLSDIASMRHETLQPRIFRT</sequence>
<dbReference type="Gene3D" id="1.10.4190.10">
    <property type="entry name" value="Urease accessory protein UreF"/>
    <property type="match status" value="1"/>
</dbReference>
<dbReference type="RefSeq" id="WP_090211960.1">
    <property type="nucleotide sequence ID" value="NZ_FOYO01000001.1"/>
</dbReference>
<keyword evidence="2 3" id="KW-0143">Chaperone</keyword>
<comment type="similarity">
    <text evidence="3">Belongs to the UreF family.</text>
</comment>
<dbReference type="Proteomes" id="UP000199658">
    <property type="component" value="Unassembled WGS sequence"/>
</dbReference>
<evidence type="ECO:0000256" key="2">
    <source>
        <dbReference type="ARBA" id="ARBA00023186"/>
    </source>
</evidence>
<keyword evidence="1 3" id="KW-0996">Nickel insertion</keyword>
<name>A0A1I6FWI4_9RHOB</name>
<dbReference type="PANTHER" id="PTHR33620:SF1">
    <property type="entry name" value="UREASE ACCESSORY PROTEIN F"/>
    <property type="match status" value="1"/>
</dbReference>
<keyword evidence="3" id="KW-0963">Cytoplasm</keyword>
<dbReference type="GO" id="GO:0005737">
    <property type="term" value="C:cytoplasm"/>
    <property type="evidence" value="ECO:0007669"/>
    <property type="project" value="UniProtKB-SubCell"/>
</dbReference>
<dbReference type="InterPro" id="IPR002639">
    <property type="entry name" value="UreF"/>
</dbReference>
<reference evidence="5" key="1">
    <citation type="submission" date="2016-10" db="EMBL/GenBank/DDBJ databases">
        <authorList>
            <person name="Varghese N."/>
            <person name="Submissions S."/>
        </authorList>
    </citation>
    <scope>NUCLEOTIDE SEQUENCE [LARGE SCALE GENOMIC DNA]</scope>
    <source>
        <strain evidence="5">DSM 26921</strain>
    </source>
</reference>
<dbReference type="OrthoDB" id="9798772at2"/>
<dbReference type="Pfam" id="PF01730">
    <property type="entry name" value="UreF"/>
    <property type="match status" value="1"/>
</dbReference>
<comment type="subcellular location">
    <subcellularLocation>
        <location evidence="3">Cytoplasm</location>
    </subcellularLocation>
</comment>
<keyword evidence="5" id="KW-1185">Reference proteome</keyword>
<evidence type="ECO:0000313" key="5">
    <source>
        <dbReference type="Proteomes" id="UP000199658"/>
    </source>
</evidence>
<dbReference type="HAMAP" id="MF_01385">
    <property type="entry name" value="UreF"/>
    <property type="match status" value="1"/>
</dbReference>
<dbReference type="PANTHER" id="PTHR33620">
    <property type="entry name" value="UREASE ACCESSORY PROTEIN F"/>
    <property type="match status" value="1"/>
</dbReference>
<dbReference type="AlphaFoldDB" id="A0A1I6FWI4"/>
<evidence type="ECO:0000313" key="4">
    <source>
        <dbReference type="EMBL" id="SFR34268.1"/>
    </source>
</evidence>
<organism evidence="4 5">
    <name type="scientific">Litoreibacter janthinus</name>
    <dbReference type="NCBI Taxonomy" id="670154"/>
    <lineage>
        <taxon>Bacteria</taxon>
        <taxon>Pseudomonadati</taxon>
        <taxon>Pseudomonadota</taxon>
        <taxon>Alphaproteobacteria</taxon>
        <taxon>Rhodobacterales</taxon>
        <taxon>Roseobacteraceae</taxon>
        <taxon>Litoreibacter</taxon>
    </lineage>
</organism>
<comment type="function">
    <text evidence="3">Required for maturation of urease via the functional incorporation of the urease nickel metallocenter.</text>
</comment>
<proteinExistence type="inferred from homology"/>
<dbReference type="STRING" id="670154.SAMN04488002_0454"/>
<comment type="subunit">
    <text evidence="3">UreD, UreF and UreG form a complex that acts as a GTP-hydrolysis-dependent molecular chaperone, activating the urease apoprotein by helping to assemble the nickel containing metallocenter of UreC. The UreE protein probably delivers the nickel.</text>
</comment>
<accession>A0A1I6FWI4</accession>
<dbReference type="GO" id="GO:0016151">
    <property type="term" value="F:nickel cation binding"/>
    <property type="evidence" value="ECO:0007669"/>
    <property type="project" value="UniProtKB-UniRule"/>
</dbReference>
<evidence type="ECO:0000256" key="3">
    <source>
        <dbReference type="HAMAP-Rule" id="MF_01385"/>
    </source>
</evidence>
<protein>
    <recommendedName>
        <fullName evidence="3">Urease accessory protein UreF</fullName>
    </recommendedName>
</protein>
<dbReference type="PIRSF" id="PIRSF009467">
    <property type="entry name" value="Ureas_acces_UreF"/>
    <property type="match status" value="1"/>
</dbReference>
<gene>
    <name evidence="3" type="primary">ureF</name>
    <name evidence="4" type="ORF">SAMN04488002_0454</name>
</gene>
<dbReference type="InterPro" id="IPR038277">
    <property type="entry name" value="UreF_sf"/>
</dbReference>